<keyword evidence="4 7" id="KW-0812">Transmembrane</keyword>
<sequence>MSTSVVDVPNVRVTVPVIALTLYAVASGYLMSIIPLMLPFYGLDTELAGWLASLFYAGLLIGAVAIEPVIRQIGHKNAFVWCLLTLILTIIALPSMPNAFAWLASRFVAGLAVAGIFVVVESWLLSGDEQARTKRLGVYMAALYGGTSIGQFGIGFIGVSGAIPFITMITFLLFAVMVLLVGRGQQPNHHQSHRLSLKSVTKANQAALIGCVVSGLTLGAIYGLMPLALSQQHIEHQHIGSLMALIILGAMAVQPVVPWLSKVFGSTLLMGGFCLIGSAASITALLSTSLIEMSISLFVLGISIFALYPIAINLGCKAVSADQIVTITQVMLLSYSVGSVVGPVLADISMQSQHGLFGYLFAMLFSTCLYMMVVSIKRHKRAMAG</sequence>
<gene>
    <name evidence="9" type="ORF">ACFFUV_16605</name>
</gene>
<evidence type="ECO:0000313" key="10">
    <source>
        <dbReference type="Proteomes" id="UP001589645"/>
    </source>
</evidence>
<dbReference type="EMBL" id="JBHMEP010000006">
    <property type="protein sequence ID" value="MFB9136592.1"/>
    <property type="molecule type" value="Genomic_DNA"/>
</dbReference>
<dbReference type="SUPFAM" id="SSF103473">
    <property type="entry name" value="MFS general substrate transporter"/>
    <property type="match status" value="1"/>
</dbReference>
<feature type="transmembrane region" description="Helical" evidence="7">
    <location>
        <begin position="47"/>
        <end position="66"/>
    </location>
</feature>
<dbReference type="Pfam" id="PF07690">
    <property type="entry name" value="MFS_1"/>
    <property type="match status" value="1"/>
</dbReference>
<proteinExistence type="predicted"/>
<feature type="transmembrane region" description="Helical" evidence="7">
    <location>
        <begin position="237"/>
        <end position="260"/>
    </location>
</feature>
<comment type="subcellular location">
    <subcellularLocation>
        <location evidence="1">Cell membrane</location>
        <topology evidence="1">Multi-pass membrane protein</topology>
    </subcellularLocation>
</comment>
<evidence type="ECO:0000256" key="2">
    <source>
        <dbReference type="ARBA" id="ARBA00022448"/>
    </source>
</evidence>
<dbReference type="PROSITE" id="PS50850">
    <property type="entry name" value="MFS"/>
    <property type="match status" value="1"/>
</dbReference>
<keyword evidence="5 7" id="KW-1133">Transmembrane helix</keyword>
<feature type="transmembrane region" description="Helical" evidence="7">
    <location>
        <begin position="267"/>
        <end position="287"/>
    </location>
</feature>
<feature type="transmembrane region" description="Helical" evidence="7">
    <location>
        <begin position="324"/>
        <end position="345"/>
    </location>
</feature>
<keyword evidence="6 7" id="KW-0472">Membrane</keyword>
<evidence type="ECO:0000256" key="1">
    <source>
        <dbReference type="ARBA" id="ARBA00004651"/>
    </source>
</evidence>
<feature type="transmembrane region" description="Helical" evidence="7">
    <location>
        <begin position="102"/>
        <end position="124"/>
    </location>
</feature>
<keyword evidence="10" id="KW-1185">Reference proteome</keyword>
<feature type="transmembrane region" description="Helical" evidence="7">
    <location>
        <begin position="293"/>
        <end position="312"/>
    </location>
</feature>
<dbReference type="PANTHER" id="PTHR23521:SF2">
    <property type="entry name" value="TRANSPORTER MFS SUPERFAMILY"/>
    <property type="match status" value="1"/>
</dbReference>
<accession>A0ABV5HRQ8</accession>
<evidence type="ECO:0000256" key="5">
    <source>
        <dbReference type="ARBA" id="ARBA00022989"/>
    </source>
</evidence>
<protein>
    <submittedName>
        <fullName evidence="9">MFS transporter</fullName>
    </submittedName>
</protein>
<evidence type="ECO:0000256" key="7">
    <source>
        <dbReference type="SAM" id="Phobius"/>
    </source>
</evidence>
<dbReference type="InterPro" id="IPR020846">
    <property type="entry name" value="MFS_dom"/>
</dbReference>
<dbReference type="Proteomes" id="UP001589645">
    <property type="component" value="Unassembled WGS sequence"/>
</dbReference>
<feature type="transmembrane region" description="Helical" evidence="7">
    <location>
        <begin position="203"/>
        <end position="225"/>
    </location>
</feature>
<organism evidence="9 10">
    <name type="scientific">Vibrio olivae</name>
    <dbReference type="NCBI Taxonomy" id="1243002"/>
    <lineage>
        <taxon>Bacteria</taxon>
        <taxon>Pseudomonadati</taxon>
        <taxon>Pseudomonadota</taxon>
        <taxon>Gammaproteobacteria</taxon>
        <taxon>Vibrionales</taxon>
        <taxon>Vibrionaceae</taxon>
        <taxon>Vibrio</taxon>
    </lineage>
</organism>
<evidence type="ECO:0000313" key="9">
    <source>
        <dbReference type="EMBL" id="MFB9136592.1"/>
    </source>
</evidence>
<dbReference type="InterPro" id="IPR047200">
    <property type="entry name" value="MFS_YcaD-like"/>
</dbReference>
<evidence type="ECO:0000256" key="6">
    <source>
        <dbReference type="ARBA" id="ARBA00023136"/>
    </source>
</evidence>
<keyword evidence="2" id="KW-0813">Transport</keyword>
<feature type="transmembrane region" description="Helical" evidence="7">
    <location>
        <begin position="136"/>
        <end position="157"/>
    </location>
</feature>
<dbReference type="InterPro" id="IPR036259">
    <property type="entry name" value="MFS_trans_sf"/>
</dbReference>
<dbReference type="InterPro" id="IPR011701">
    <property type="entry name" value="MFS"/>
</dbReference>
<keyword evidence="3" id="KW-1003">Cell membrane</keyword>
<feature type="domain" description="Major facilitator superfamily (MFS) profile" evidence="8">
    <location>
        <begin position="203"/>
        <end position="385"/>
    </location>
</feature>
<dbReference type="PANTHER" id="PTHR23521">
    <property type="entry name" value="TRANSPORTER MFS SUPERFAMILY"/>
    <property type="match status" value="1"/>
</dbReference>
<evidence type="ECO:0000256" key="3">
    <source>
        <dbReference type="ARBA" id="ARBA00022475"/>
    </source>
</evidence>
<comment type="caution">
    <text evidence="9">The sequence shown here is derived from an EMBL/GenBank/DDBJ whole genome shotgun (WGS) entry which is preliminary data.</text>
</comment>
<evidence type="ECO:0000256" key="4">
    <source>
        <dbReference type="ARBA" id="ARBA00022692"/>
    </source>
</evidence>
<feature type="transmembrane region" description="Helical" evidence="7">
    <location>
        <begin position="163"/>
        <end position="182"/>
    </location>
</feature>
<evidence type="ECO:0000259" key="8">
    <source>
        <dbReference type="PROSITE" id="PS50850"/>
    </source>
</evidence>
<feature type="transmembrane region" description="Helical" evidence="7">
    <location>
        <begin position="20"/>
        <end position="41"/>
    </location>
</feature>
<reference evidence="9 10" key="1">
    <citation type="submission" date="2024-09" db="EMBL/GenBank/DDBJ databases">
        <authorList>
            <person name="Sun Q."/>
            <person name="Mori K."/>
        </authorList>
    </citation>
    <scope>NUCLEOTIDE SEQUENCE [LARGE SCALE GENOMIC DNA]</scope>
    <source>
        <strain evidence="9 10">CECT 8064</strain>
    </source>
</reference>
<feature type="transmembrane region" description="Helical" evidence="7">
    <location>
        <begin position="78"/>
        <end position="96"/>
    </location>
</feature>
<dbReference type="Gene3D" id="1.20.1250.20">
    <property type="entry name" value="MFS general substrate transporter like domains"/>
    <property type="match status" value="2"/>
</dbReference>
<dbReference type="RefSeq" id="WP_390194834.1">
    <property type="nucleotide sequence ID" value="NZ_JBHMEP010000006.1"/>
</dbReference>
<name>A0ABV5HRQ8_9VIBR</name>
<feature type="transmembrane region" description="Helical" evidence="7">
    <location>
        <begin position="357"/>
        <end position="376"/>
    </location>
</feature>
<dbReference type="CDD" id="cd17477">
    <property type="entry name" value="MFS_YcaD_like"/>
    <property type="match status" value="1"/>
</dbReference>